<dbReference type="SMART" id="SM00226">
    <property type="entry name" value="LMWPc"/>
    <property type="match status" value="1"/>
</dbReference>
<dbReference type="PANTHER" id="PTHR11717">
    <property type="entry name" value="LOW MOLECULAR WEIGHT PROTEIN TYROSINE PHOSPHATASE"/>
    <property type="match status" value="1"/>
</dbReference>
<gene>
    <name evidence="6" type="ORF">IAB90_07405</name>
</gene>
<reference evidence="6" key="2">
    <citation type="journal article" date="2021" name="PeerJ">
        <title>Extensive microbial diversity within the chicken gut microbiome revealed by metagenomics and culture.</title>
        <authorList>
            <person name="Gilroy R."/>
            <person name="Ravi A."/>
            <person name="Getino M."/>
            <person name="Pursley I."/>
            <person name="Horton D.L."/>
            <person name="Alikhan N.F."/>
            <person name="Baker D."/>
            <person name="Gharbi K."/>
            <person name="Hall N."/>
            <person name="Watson M."/>
            <person name="Adriaenssens E.M."/>
            <person name="Foster-Nyarko E."/>
            <person name="Jarju S."/>
            <person name="Secka A."/>
            <person name="Antonio M."/>
            <person name="Oren A."/>
            <person name="Chaudhuri R.R."/>
            <person name="La Ragione R."/>
            <person name="Hildebrand F."/>
            <person name="Pallen M.J."/>
        </authorList>
    </citation>
    <scope>NUCLEOTIDE SEQUENCE</scope>
    <source>
        <strain evidence="6">ChiW25-3613</strain>
    </source>
</reference>
<dbReference type="InterPro" id="IPR036196">
    <property type="entry name" value="Ptyr_pPase_sf"/>
</dbReference>
<dbReference type="PRINTS" id="PR00719">
    <property type="entry name" value="LMWPTPASE"/>
</dbReference>
<accession>A0A9D1AH91</accession>
<evidence type="ECO:0000256" key="3">
    <source>
        <dbReference type="ARBA" id="ARBA00022912"/>
    </source>
</evidence>
<dbReference type="Gene3D" id="3.40.50.2300">
    <property type="match status" value="1"/>
</dbReference>
<evidence type="ECO:0000313" key="7">
    <source>
        <dbReference type="Proteomes" id="UP000824179"/>
    </source>
</evidence>
<evidence type="ECO:0000256" key="2">
    <source>
        <dbReference type="ARBA" id="ARBA00022801"/>
    </source>
</evidence>
<comment type="caution">
    <text evidence="6">The sequence shown here is derived from an EMBL/GenBank/DDBJ whole genome shotgun (WGS) entry which is preliminary data.</text>
</comment>
<keyword evidence="3" id="KW-0904">Protein phosphatase</keyword>
<name>A0A9D1AH91_9FIRM</name>
<dbReference type="PANTHER" id="PTHR11717:SF31">
    <property type="entry name" value="LOW MOLECULAR WEIGHT PROTEIN-TYROSINE-PHOSPHATASE ETP-RELATED"/>
    <property type="match status" value="1"/>
</dbReference>
<comment type="similarity">
    <text evidence="1">Belongs to the low molecular weight phosphotyrosine protein phosphatase family.</text>
</comment>
<evidence type="ECO:0000259" key="5">
    <source>
        <dbReference type="SMART" id="SM00226"/>
    </source>
</evidence>
<dbReference type="InterPro" id="IPR017867">
    <property type="entry name" value="Tyr_phospatase_low_mol_wt"/>
</dbReference>
<dbReference type="Proteomes" id="UP000824179">
    <property type="component" value="Unassembled WGS sequence"/>
</dbReference>
<reference evidence="6" key="1">
    <citation type="submission" date="2020-10" db="EMBL/GenBank/DDBJ databases">
        <authorList>
            <person name="Gilroy R."/>
        </authorList>
    </citation>
    <scope>NUCLEOTIDE SEQUENCE</scope>
    <source>
        <strain evidence="6">ChiW25-3613</strain>
    </source>
</reference>
<dbReference type="EMBL" id="DVHB01000130">
    <property type="protein sequence ID" value="HIR40190.1"/>
    <property type="molecule type" value="Genomic_DNA"/>
</dbReference>
<dbReference type="InterPro" id="IPR023485">
    <property type="entry name" value="Ptyr_pPase"/>
</dbReference>
<feature type="active site" description="Nucleophile" evidence="4">
    <location>
        <position position="10"/>
    </location>
</feature>
<sequence>MKRNKILFVCSGNTCRSPMAEAILRSKIKQRKIKWWDVSSCGLFVEAGRELSPNSEIVLLEVGIHMEKFCARQLTQKMIERSSAVICMTELQKQILDGCGKVYSIKDFCGADVPDPYGCSIDVYRATRDYLARACDLIIEKIILPDGGK</sequence>
<dbReference type="InterPro" id="IPR050438">
    <property type="entry name" value="LMW_PTPase"/>
</dbReference>
<dbReference type="Pfam" id="PF01451">
    <property type="entry name" value="LMWPc"/>
    <property type="match status" value="1"/>
</dbReference>
<keyword evidence="2" id="KW-0378">Hydrolase</keyword>
<feature type="domain" description="Phosphotyrosine protein phosphatase I" evidence="5">
    <location>
        <begin position="4"/>
        <end position="141"/>
    </location>
</feature>
<organism evidence="6 7">
    <name type="scientific">Candidatus Coproplasma stercoripullorum</name>
    <dbReference type="NCBI Taxonomy" id="2840751"/>
    <lineage>
        <taxon>Bacteria</taxon>
        <taxon>Bacillati</taxon>
        <taxon>Bacillota</taxon>
        <taxon>Clostridia</taxon>
        <taxon>Eubacteriales</taxon>
        <taxon>Candidatus Coproplasma</taxon>
    </lineage>
</organism>
<evidence type="ECO:0000256" key="4">
    <source>
        <dbReference type="PIRSR" id="PIRSR617867-1"/>
    </source>
</evidence>
<feature type="active site" description="Proton donor" evidence="4">
    <location>
        <position position="115"/>
    </location>
</feature>
<dbReference type="SUPFAM" id="SSF52788">
    <property type="entry name" value="Phosphotyrosine protein phosphatases I"/>
    <property type="match status" value="1"/>
</dbReference>
<protein>
    <submittedName>
        <fullName evidence="6">Low molecular weight protein arginine phosphatase</fullName>
    </submittedName>
</protein>
<dbReference type="AlphaFoldDB" id="A0A9D1AH91"/>
<proteinExistence type="inferred from homology"/>
<evidence type="ECO:0000313" key="6">
    <source>
        <dbReference type="EMBL" id="HIR40190.1"/>
    </source>
</evidence>
<feature type="active site" evidence="4">
    <location>
        <position position="16"/>
    </location>
</feature>
<evidence type="ECO:0000256" key="1">
    <source>
        <dbReference type="ARBA" id="ARBA00011063"/>
    </source>
</evidence>
<dbReference type="GO" id="GO:0004725">
    <property type="term" value="F:protein tyrosine phosphatase activity"/>
    <property type="evidence" value="ECO:0007669"/>
    <property type="project" value="InterPro"/>
</dbReference>